<protein>
    <submittedName>
        <fullName evidence="1">Uncharacterized protein</fullName>
    </submittedName>
</protein>
<dbReference type="Proteomes" id="UP000756427">
    <property type="component" value="Unassembled WGS sequence"/>
</dbReference>
<sequence length="116" mass="13125">MAKSTLSDLPTLTEWLKAHPGEHLLPAATVAREAGIKEATLRAYAGDSIKAAVTSRLRPAAKGDFNGNYWYRPEDVEAWLEKRAASKQLCRRHMQAIHWRKKRLPIQGNTTHDHQD</sequence>
<dbReference type="EMBL" id="JABZXR010000020">
    <property type="protein sequence ID" value="MBF1663984.1"/>
    <property type="molecule type" value="Genomic_DNA"/>
</dbReference>
<evidence type="ECO:0000313" key="2">
    <source>
        <dbReference type="Proteomes" id="UP000756427"/>
    </source>
</evidence>
<gene>
    <name evidence="1" type="ORF">HXO64_05445</name>
</gene>
<evidence type="ECO:0000313" key="1">
    <source>
        <dbReference type="EMBL" id="MBF1663984.1"/>
    </source>
</evidence>
<comment type="caution">
    <text evidence="1">The sequence shown here is derived from an EMBL/GenBank/DDBJ whole genome shotgun (WGS) entry which is preliminary data.</text>
</comment>
<organism evidence="1 2">
    <name type="scientific">Rothia mucilaginosa</name>
    <dbReference type="NCBI Taxonomy" id="43675"/>
    <lineage>
        <taxon>Bacteria</taxon>
        <taxon>Bacillati</taxon>
        <taxon>Actinomycetota</taxon>
        <taxon>Actinomycetes</taxon>
        <taxon>Micrococcales</taxon>
        <taxon>Micrococcaceae</taxon>
        <taxon>Rothia</taxon>
    </lineage>
</organism>
<proteinExistence type="predicted"/>
<name>A0A930PY00_9MICC</name>
<dbReference type="RefSeq" id="WP_303975803.1">
    <property type="nucleotide sequence ID" value="NZ_JABZXR010000020.1"/>
</dbReference>
<dbReference type="AlphaFoldDB" id="A0A930PY00"/>
<reference evidence="1" key="1">
    <citation type="submission" date="2020-04" db="EMBL/GenBank/DDBJ databases">
        <title>Deep metagenomics examines the oral microbiome during advanced dental caries in children, revealing novel taxa and co-occurrences with host molecules.</title>
        <authorList>
            <person name="Baker J.L."/>
            <person name="Morton J.T."/>
            <person name="Dinis M."/>
            <person name="Alvarez R."/>
            <person name="Tran N.C."/>
            <person name="Knight R."/>
            <person name="Edlund A."/>
        </authorList>
    </citation>
    <scope>NUCLEOTIDE SEQUENCE</scope>
    <source>
        <strain evidence="1">JCVI_44_bin.2</strain>
    </source>
</reference>
<accession>A0A930PY00</accession>